<proteinExistence type="predicted"/>
<evidence type="ECO:0000313" key="1">
    <source>
        <dbReference type="EMBL" id="OIK23021.1"/>
    </source>
</evidence>
<dbReference type="AlphaFoldDB" id="A0AAP7TD90"/>
<dbReference type="Gene3D" id="3.40.50.300">
    <property type="entry name" value="P-loop containing nucleotide triphosphate hydrolases"/>
    <property type="match status" value="1"/>
</dbReference>
<protein>
    <recommendedName>
        <fullName evidence="3">Terminase large subunit</fullName>
    </recommendedName>
</protein>
<reference evidence="1 2" key="1">
    <citation type="submission" date="2016-10" db="EMBL/GenBank/DDBJ databases">
        <authorList>
            <person name="Marach S."/>
            <person name="Prathuangwong S."/>
            <person name="Takikawa Y."/>
            <person name="Dohra H."/>
        </authorList>
    </citation>
    <scope>NUCLEOTIDE SEQUENCE [LARGE SCALE GENOMIC DNA]</scope>
    <source>
        <strain evidence="1 2">K2</strain>
    </source>
</reference>
<evidence type="ECO:0008006" key="3">
    <source>
        <dbReference type="Google" id="ProtNLM"/>
    </source>
</evidence>
<dbReference type="InterPro" id="IPR027417">
    <property type="entry name" value="P-loop_NTPase"/>
</dbReference>
<sequence length="568" mass="66040">MNTRENRNLLREYLYRDYLKNGSTHDEAVMRTNRMMKEKNLFGKNGVAHSLGARSFEFFCLYYLQDTFQAKPTNTARKLGDFHFEIWNTLDDMFIKDEFDKLSLCMPRGSSKTTTVNFALSTYLAAYGISYFTLVAGKKEDDAVEFINDTRKAFVENPYIINTFGHMLTRSIKLKMYFSNGCKIQAISSGTSIRGLKHNGVRPTCIIGDDYQSAADVITQEARDKKYNTWTQDAEYAGDDPVYRDGKKVKMATKFIMLGTILHRDCLISRILKDSQYKRIVKKAVLVDDIDELFNSGKWAELKKIRYDATNPNAEEEAKKFYLEHEEEMKFPVLWEDKYDCYDLAVGKYYPNPSAFKQEMMNDASKLGQKAFHDIKTLPRKEIEKEKDNFIKTILCCDPAVEVQDSHDYSAFIVGSKTPNNFRWVRKACIERLEYDDYIAKVISLLKEYPDITHLWIEKNVFSGADVRDIQREINKDRTLTARDIQIINEHQTKNKEAKIRAIGGKVDSGFIVFPQEDKEFTDQIMAYEGEKFTRFDDAPDITAEFDRLIDELQEVQYINFLDRSALF</sequence>
<evidence type="ECO:0000313" key="2">
    <source>
        <dbReference type="Proteomes" id="UP000180036"/>
    </source>
</evidence>
<dbReference type="Proteomes" id="UP000180036">
    <property type="component" value="Unassembled WGS sequence"/>
</dbReference>
<dbReference type="EMBL" id="MOEA01000001">
    <property type="protein sequence ID" value="OIK23021.1"/>
    <property type="molecule type" value="Genomic_DNA"/>
</dbReference>
<organism evidence="1 2">
    <name type="scientific">Bacillus amyloliquefaciens</name>
    <name type="common">Bacillus velezensis</name>
    <dbReference type="NCBI Taxonomy" id="1390"/>
    <lineage>
        <taxon>Bacteria</taxon>
        <taxon>Bacillati</taxon>
        <taxon>Bacillota</taxon>
        <taxon>Bacilli</taxon>
        <taxon>Bacillales</taxon>
        <taxon>Bacillaceae</taxon>
        <taxon>Bacillus</taxon>
        <taxon>Bacillus amyloliquefaciens group</taxon>
    </lineage>
</organism>
<dbReference type="Gene3D" id="3.30.420.240">
    <property type="match status" value="1"/>
</dbReference>
<gene>
    <name evidence="1" type="ORF">BKP66_03660</name>
</gene>
<comment type="caution">
    <text evidence="1">The sequence shown here is derived from an EMBL/GenBank/DDBJ whole genome shotgun (WGS) entry which is preliminary data.</text>
</comment>
<accession>A0AAP7TD90</accession>
<name>A0AAP7TD90_BACAM</name>